<proteinExistence type="predicted"/>
<dbReference type="InterPro" id="IPR006517">
    <property type="entry name" value="Phage_terminase_lsu-like_C"/>
</dbReference>
<name>A0A8S5N9G1_9CAUD</name>
<reference evidence="1" key="1">
    <citation type="journal article" date="2021" name="Proc. Natl. Acad. Sci. U.S.A.">
        <title>A Catalog of Tens of Thousands of Viruses from Human Metagenomes Reveals Hidden Associations with Chronic Diseases.</title>
        <authorList>
            <person name="Tisza M.J."/>
            <person name="Buck C.B."/>
        </authorList>
    </citation>
    <scope>NUCLEOTIDE SEQUENCE</scope>
    <source>
        <strain evidence="1">Ct5hB2</strain>
    </source>
</reference>
<sequence length="589" mass="67402">MDKLNAFIEHLEADEDREAAANEAYQQELFKKYVLRGGNEPGERRRLWKLYQEGAGLTGQKGLRRQLAAFDLEYFGRAYLSHYFVNPSPAFHKELDEVWINGVMKGMNPLEQAKRISRMEGCRKAIQAPRGHAKTTTFTFKDSLHASLYGYKHYIILLSDSSEQAEGFLAGIKDEIEENGAIREDFGNQKGKVWKSSVILFDNGTKIEAIGSGKKVRGRKHKQWRPDLMLCDDLENDENVATPDQRRKLRNWYYKAVSKAGDTYTDIVYIGTLLHFDSLLANVSKNPEYDTRKYRGVIQFAENTQLWDAWEAIYTDLENPDHKADALAFFKANEAEMLKGTKVLWEEKNSYYKLMVDRVSDGEAAFNSEIQNDPIDPESCAFNEEWFDYYDDEGKIPPDFSDPRFLFVGGNDPSLGKNKKSDTSAIITVAKDVRSGYLYVALADIEKRKPDQIIDDALETSRRMKRDYGRGYTKFGVETVQFQAYFAEIMRQRSAQAGEYLPIEEINSIKNKDARIQSLQPFVKNGYIKFSRRHKTLLKQMSEYPMGKNDDGPDALEMVVKLALAIQGGTAGDYQSVEHRSMRFGTGAY</sequence>
<accession>A0A8S5N9G1</accession>
<protein>
    <submittedName>
        <fullName evidence="1">Large Terminase</fullName>
    </submittedName>
</protein>
<dbReference type="NCBIfam" id="TIGR01630">
    <property type="entry name" value="psiM2_ORF9"/>
    <property type="match status" value="1"/>
</dbReference>
<evidence type="ECO:0000313" key="1">
    <source>
        <dbReference type="EMBL" id="DAD90723.1"/>
    </source>
</evidence>
<dbReference type="InterPro" id="IPR027417">
    <property type="entry name" value="P-loop_NTPase"/>
</dbReference>
<dbReference type="EMBL" id="BK015093">
    <property type="protein sequence ID" value="DAD90723.1"/>
    <property type="molecule type" value="Genomic_DNA"/>
</dbReference>
<organism evidence="1">
    <name type="scientific">Myoviridae sp. ct5hB2</name>
    <dbReference type="NCBI Taxonomy" id="2826614"/>
    <lineage>
        <taxon>Viruses</taxon>
        <taxon>Duplodnaviria</taxon>
        <taxon>Heunggongvirae</taxon>
        <taxon>Uroviricota</taxon>
        <taxon>Caudoviricetes</taxon>
    </lineage>
</organism>
<dbReference type="Gene3D" id="3.40.50.300">
    <property type="entry name" value="P-loop containing nucleotide triphosphate hydrolases"/>
    <property type="match status" value="1"/>
</dbReference>